<proteinExistence type="inferred from homology"/>
<dbReference type="PROSITE" id="PS52040">
    <property type="entry name" value="TOPO_IIA"/>
    <property type="match status" value="1"/>
</dbReference>
<evidence type="ECO:0000256" key="6">
    <source>
        <dbReference type="ARBA" id="ARBA00023235"/>
    </source>
</evidence>
<dbReference type="GO" id="GO:0034335">
    <property type="term" value="F:DNA negative supercoiling activity"/>
    <property type="evidence" value="ECO:0007669"/>
    <property type="project" value="UniProtKB-ARBA"/>
</dbReference>
<accession>A0A9E7AG57</accession>
<dbReference type="PANTHER" id="PTHR43493">
    <property type="entry name" value="DNA GYRASE/TOPOISOMERASE SUBUNIT A"/>
    <property type="match status" value="1"/>
</dbReference>
<evidence type="ECO:0000256" key="8">
    <source>
        <dbReference type="SAM" id="Coils"/>
    </source>
</evidence>
<evidence type="ECO:0000256" key="1">
    <source>
        <dbReference type="ARBA" id="ARBA00000185"/>
    </source>
</evidence>
<reference evidence="11" key="1">
    <citation type="submission" date="2022-05" db="EMBL/GenBank/DDBJ databases">
        <title>Using nanopore sequencing to obtain complete genomes from saliva samples.</title>
        <authorList>
            <person name="Baker J.L."/>
        </authorList>
    </citation>
    <scope>NUCLEOTIDE SEQUENCE</scope>
    <source>
        <strain evidence="11">JCVI-JB-Ag32</strain>
    </source>
</reference>
<dbReference type="Pfam" id="PF03989">
    <property type="entry name" value="DNA_gyraseA_C"/>
    <property type="match status" value="2"/>
</dbReference>
<organism evidence="11 12">
    <name type="scientific">Actinomyces graevenitzii</name>
    <dbReference type="NCBI Taxonomy" id="55565"/>
    <lineage>
        <taxon>Bacteria</taxon>
        <taxon>Bacillati</taxon>
        <taxon>Actinomycetota</taxon>
        <taxon>Actinomycetes</taxon>
        <taxon>Actinomycetales</taxon>
        <taxon>Actinomycetaceae</taxon>
        <taxon>Actinomyces</taxon>
    </lineage>
</organism>
<feature type="region of interest" description="Disordered" evidence="9">
    <location>
        <begin position="816"/>
        <end position="838"/>
    </location>
</feature>
<dbReference type="CDD" id="cd00187">
    <property type="entry name" value="TOP4c"/>
    <property type="match status" value="1"/>
</dbReference>
<dbReference type="InterPro" id="IPR002205">
    <property type="entry name" value="Topo_IIA_dom_A"/>
</dbReference>
<dbReference type="SUPFAM" id="SSF56719">
    <property type="entry name" value="Type II DNA topoisomerase"/>
    <property type="match status" value="1"/>
</dbReference>
<dbReference type="KEGG" id="agh:M3I41_05040"/>
<dbReference type="PANTHER" id="PTHR43493:SF5">
    <property type="entry name" value="DNA GYRASE SUBUNIT A, CHLOROPLASTIC_MITOCHONDRIAL"/>
    <property type="match status" value="1"/>
</dbReference>
<keyword evidence="5 7" id="KW-0238">DNA-binding</keyword>
<dbReference type="GO" id="GO:0005524">
    <property type="term" value="F:ATP binding"/>
    <property type="evidence" value="ECO:0007669"/>
    <property type="project" value="InterPro"/>
</dbReference>
<feature type="coiled-coil region" evidence="8">
    <location>
        <begin position="443"/>
        <end position="470"/>
    </location>
</feature>
<dbReference type="EMBL" id="CP097095">
    <property type="protein sequence ID" value="UQF78986.1"/>
    <property type="molecule type" value="Genomic_DNA"/>
</dbReference>
<comment type="catalytic activity">
    <reaction evidence="1 7">
        <text>ATP-dependent breakage, passage and rejoining of double-stranded DNA.</text>
        <dbReference type="EC" id="5.6.2.2"/>
    </reaction>
</comment>
<dbReference type="Gene3D" id="3.90.199.10">
    <property type="entry name" value="Topoisomerase II, domain 5"/>
    <property type="match status" value="1"/>
</dbReference>
<evidence type="ECO:0000256" key="3">
    <source>
        <dbReference type="ARBA" id="ARBA00012895"/>
    </source>
</evidence>
<dbReference type="GO" id="GO:0006265">
    <property type="term" value="P:DNA topological change"/>
    <property type="evidence" value="ECO:0007669"/>
    <property type="project" value="UniProtKB-UniRule"/>
</dbReference>
<evidence type="ECO:0000259" key="10">
    <source>
        <dbReference type="PROSITE" id="PS52040"/>
    </source>
</evidence>
<gene>
    <name evidence="11" type="ORF">M3I41_05040</name>
</gene>
<dbReference type="InterPro" id="IPR035516">
    <property type="entry name" value="Gyrase/topoIV_suA_C"/>
</dbReference>
<dbReference type="FunFam" id="1.10.268.10:FF:000001">
    <property type="entry name" value="DNA gyrase subunit A"/>
    <property type="match status" value="1"/>
</dbReference>
<dbReference type="GO" id="GO:0005737">
    <property type="term" value="C:cytoplasm"/>
    <property type="evidence" value="ECO:0007669"/>
    <property type="project" value="TreeGrafter"/>
</dbReference>
<protein>
    <recommendedName>
        <fullName evidence="3">DNA topoisomerase (ATP-hydrolyzing)</fullName>
        <ecNumber evidence="3">5.6.2.2</ecNumber>
    </recommendedName>
</protein>
<dbReference type="Gene3D" id="2.120.10.90">
    <property type="entry name" value="DNA gyrase/topoisomerase IV, subunit A, C-terminal"/>
    <property type="match status" value="1"/>
</dbReference>
<evidence type="ECO:0000256" key="9">
    <source>
        <dbReference type="SAM" id="MobiDB-lite"/>
    </source>
</evidence>
<dbReference type="NCBIfam" id="NF004044">
    <property type="entry name" value="PRK05561.1"/>
    <property type="match status" value="1"/>
</dbReference>
<dbReference type="InterPro" id="IPR013758">
    <property type="entry name" value="Topo_IIA_A/C_ab"/>
</dbReference>
<dbReference type="EC" id="5.6.2.2" evidence="3"/>
<dbReference type="InterPro" id="IPR006691">
    <property type="entry name" value="GyrA/parC_rep"/>
</dbReference>
<comment type="similarity">
    <text evidence="2">Belongs to the type II topoisomerase GyrA/ParC subunit family.</text>
</comment>
<evidence type="ECO:0000313" key="11">
    <source>
        <dbReference type="EMBL" id="UQF78986.1"/>
    </source>
</evidence>
<dbReference type="InterPro" id="IPR050220">
    <property type="entry name" value="Type_II_DNA_Topoisomerases"/>
</dbReference>
<name>A0A9E7AG57_9ACTO</name>
<evidence type="ECO:0000256" key="5">
    <source>
        <dbReference type="ARBA" id="ARBA00023125"/>
    </source>
</evidence>
<keyword evidence="8" id="KW-0175">Coiled coil</keyword>
<feature type="active site" description="O-(5'-phospho-DNA)-tyrosine intermediate" evidence="7">
    <location>
        <position position="128"/>
    </location>
</feature>
<dbReference type="Proteomes" id="UP000830236">
    <property type="component" value="Chromosome"/>
</dbReference>
<keyword evidence="4 7" id="KW-0799">Topoisomerase</keyword>
<dbReference type="Gene3D" id="3.30.1360.40">
    <property type="match status" value="1"/>
</dbReference>
<evidence type="ECO:0000256" key="4">
    <source>
        <dbReference type="ARBA" id="ARBA00023029"/>
    </source>
</evidence>
<evidence type="ECO:0000256" key="2">
    <source>
        <dbReference type="ARBA" id="ARBA00008263"/>
    </source>
</evidence>
<dbReference type="Gene3D" id="1.10.268.10">
    <property type="entry name" value="Topoisomerase, domain 3"/>
    <property type="match status" value="1"/>
</dbReference>
<dbReference type="InterPro" id="IPR013760">
    <property type="entry name" value="Topo_IIA-like_dom_sf"/>
</dbReference>
<dbReference type="GO" id="GO:0003677">
    <property type="term" value="F:DNA binding"/>
    <property type="evidence" value="ECO:0007669"/>
    <property type="project" value="UniProtKB-UniRule"/>
</dbReference>
<dbReference type="SMART" id="SM00434">
    <property type="entry name" value="TOP4c"/>
    <property type="match status" value="1"/>
</dbReference>
<dbReference type="SUPFAM" id="SSF101904">
    <property type="entry name" value="GyrA/ParC C-terminal domain-like"/>
    <property type="match status" value="1"/>
</dbReference>
<dbReference type="AlphaFoldDB" id="A0A9E7AG57"/>
<sequence>MAKGTSASTHTDGAIVDIDLSKEMRSSFLEYSYSVIYARALPDARDGLKPVQRRILFQMDRMGLRPEKPHVKCSRVVGDVMGRLHPHGDVAIYEALVRLAQPFTMRLPLVDGHGNFGSLDDGPAAPRYTESRLDHPALALTADIDEGTVDFSPNYDYTLQEPEVLPAAFPNLLVNGASGIAVGMATNMAPHNLVEVIGAARHLVTHPEASLEDLMAFVPGPDLPEGAMIVGLDGIRDAYRSGRGVFRTRASAHIENITARKKGIIVTQLPYLVGPERVIEKIKDAVGSKKLQGVTDVANLTDRNHGTRLVIGVKTGYNPEAVLAQLYKFTPLEESFGINNVALVDGQPRTLGLAQLLRVFVDHRLNVVRRRTQFRLDRRLERLHLVEGLLVAILDIDEVIAVVRSSDDSASARTRLMQVFDLSEAQANYILELQLRRLTKFSVIELEKERDELNKDIEQLRQILGSDERLRATVSLELKQISDRFGTPRRTILLEADGTPGPRSKATRNRAASVTPALTPGASVAELPLTIPDDPCQVVLSTGALVARVSGSQPLSREGARQNSDAWVSTVGATARAQVGAVTDQGRLVKLDVVAVPELQRSDSLSLSGGTQVSALVELADDEQVVGLVSLDETTQSQTPIFLASAQGVVKRVKPGDHPARGQAWEIISLSPTDRLVYASHAADTSSLVLITDDAQLLRFDAAKVRPQGRGAGGMAGIALHAGAKVIAAGVVPGEELGQSQVVTVAAAAAHSEAATGAVAETDSEMGTKGSVKVTPLDRFPSKGRATAGVRCQRFLAGEQALALAWVGLEPARALDSNGDPVALPDSDERRDGSGQALSETIVAIG</sequence>
<dbReference type="GO" id="GO:0009330">
    <property type="term" value="C:DNA topoisomerase type II (double strand cut, ATP-hydrolyzing) complex"/>
    <property type="evidence" value="ECO:0007669"/>
    <property type="project" value="TreeGrafter"/>
</dbReference>
<evidence type="ECO:0000313" key="12">
    <source>
        <dbReference type="Proteomes" id="UP000830236"/>
    </source>
</evidence>
<keyword evidence="6 7" id="KW-0413">Isomerase</keyword>
<dbReference type="InterPro" id="IPR013757">
    <property type="entry name" value="Topo_IIA_A_a_sf"/>
</dbReference>
<feature type="domain" description="Topo IIA-type catalytic" evidence="10">
    <location>
        <begin position="41"/>
        <end position="510"/>
    </location>
</feature>
<dbReference type="Pfam" id="PF00521">
    <property type="entry name" value="DNA_topoisoIV"/>
    <property type="match status" value="1"/>
</dbReference>
<evidence type="ECO:0000256" key="7">
    <source>
        <dbReference type="PROSITE-ProRule" id="PRU01384"/>
    </source>
</evidence>